<dbReference type="PANTHER" id="PTHR10704:SF44">
    <property type="entry name" value="LD35051P-RELATED"/>
    <property type="match status" value="1"/>
</dbReference>
<dbReference type="GO" id="GO:0006790">
    <property type="term" value="P:sulfur compound metabolic process"/>
    <property type="evidence" value="ECO:0007669"/>
    <property type="project" value="TreeGrafter"/>
</dbReference>
<evidence type="ECO:0008006" key="3">
    <source>
        <dbReference type="Google" id="ProtNLM"/>
    </source>
</evidence>
<dbReference type="SUPFAM" id="SSF52540">
    <property type="entry name" value="P-loop containing nucleoside triphosphate hydrolases"/>
    <property type="match status" value="1"/>
</dbReference>
<evidence type="ECO:0000313" key="2">
    <source>
        <dbReference type="Proteomes" id="UP000677054"/>
    </source>
</evidence>
<dbReference type="AlphaFoldDB" id="A0A7R9ABE0"/>
<reference evidence="1" key="1">
    <citation type="submission" date="2020-11" db="EMBL/GenBank/DDBJ databases">
        <authorList>
            <person name="Tran Van P."/>
        </authorList>
    </citation>
    <scope>NUCLEOTIDE SEQUENCE</scope>
</reference>
<dbReference type="InterPro" id="IPR027417">
    <property type="entry name" value="P-loop_NTPase"/>
</dbReference>
<dbReference type="Proteomes" id="UP000677054">
    <property type="component" value="Unassembled WGS sequence"/>
</dbReference>
<dbReference type="InterPro" id="IPR051135">
    <property type="entry name" value="Gal/GlcNAc/GalNAc_ST"/>
</dbReference>
<dbReference type="Gene3D" id="3.40.50.300">
    <property type="entry name" value="P-loop containing nucleotide triphosphate hydrolases"/>
    <property type="match status" value="1"/>
</dbReference>
<proteinExistence type="predicted"/>
<sequence>MYSKLTPEAENWLNRLPPVQPMNRTIHVFIYGIGRSGTSIVSRILSAHPSAIYFHEPFLPKIKLSGVQWEHPHLDIYERLYNCNFSGIIPDLPMYHWKNSVPFSVWPYVEFLFGMKLAPMVTPVVFSRLVRNEAFMEKHCSKYSIRVIKEPDRMPIEDLSPLLNDFPDLKVIHVWRNPVDLFRARSDEVWCCGSCKNITHLCKTTEDMLGRSFEFSKSFPNRYINVHFDDILRNPREVIDALISHLEIPPHQSIEDFAEKMLRRNIPPASTSDLPPLCQNAAERLEWHRRNTTLV</sequence>
<keyword evidence="2" id="KW-1185">Reference proteome</keyword>
<dbReference type="OrthoDB" id="6138663at2759"/>
<dbReference type="EMBL" id="LR902765">
    <property type="protein sequence ID" value="CAD7251061.1"/>
    <property type="molecule type" value="Genomic_DNA"/>
</dbReference>
<dbReference type="Pfam" id="PF13469">
    <property type="entry name" value="Sulfotransfer_3"/>
    <property type="match status" value="1"/>
</dbReference>
<dbReference type="GO" id="GO:0001517">
    <property type="term" value="F:N-acetylglucosamine 6-O-sulfotransferase activity"/>
    <property type="evidence" value="ECO:0007669"/>
    <property type="project" value="TreeGrafter"/>
</dbReference>
<name>A0A7R9ABE0_9CRUS</name>
<evidence type="ECO:0000313" key="1">
    <source>
        <dbReference type="EMBL" id="CAD7251061.1"/>
    </source>
</evidence>
<dbReference type="PANTHER" id="PTHR10704">
    <property type="entry name" value="CARBOHYDRATE SULFOTRANSFERASE"/>
    <property type="match status" value="1"/>
</dbReference>
<protein>
    <recommendedName>
        <fullName evidence="3">Sulfotransferase</fullName>
    </recommendedName>
</protein>
<organism evidence="1">
    <name type="scientific">Darwinula stevensoni</name>
    <dbReference type="NCBI Taxonomy" id="69355"/>
    <lineage>
        <taxon>Eukaryota</taxon>
        <taxon>Metazoa</taxon>
        <taxon>Ecdysozoa</taxon>
        <taxon>Arthropoda</taxon>
        <taxon>Crustacea</taxon>
        <taxon>Oligostraca</taxon>
        <taxon>Ostracoda</taxon>
        <taxon>Podocopa</taxon>
        <taxon>Podocopida</taxon>
        <taxon>Darwinulocopina</taxon>
        <taxon>Darwinuloidea</taxon>
        <taxon>Darwinulidae</taxon>
        <taxon>Darwinula</taxon>
    </lineage>
</organism>
<gene>
    <name evidence="1" type="ORF">DSTB1V02_LOCUS10828</name>
</gene>
<accession>A0A7R9ABE0</accession>
<dbReference type="EMBL" id="CAJPEV010003248">
    <property type="protein sequence ID" value="CAG0899315.1"/>
    <property type="molecule type" value="Genomic_DNA"/>
</dbReference>
<dbReference type="GO" id="GO:0006044">
    <property type="term" value="P:N-acetylglucosamine metabolic process"/>
    <property type="evidence" value="ECO:0007669"/>
    <property type="project" value="TreeGrafter"/>
</dbReference>